<keyword evidence="4" id="KW-0808">Transferase</keyword>
<feature type="binding site" evidence="15">
    <location>
        <position position="344"/>
    </location>
    <ligand>
        <name>ATP</name>
        <dbReference type="ChEBI" id="CHEBI:30616"/>
    </ligand>
</feature>
<dbReference type="FunFam" id="1.10.510.10:FF:000590">
    <property type="entry name" value="PR5-like receptor kinase"/>
    <property type="match status" value="1"/>
</dbReference>
<comment type="catalytic activity">
    <reaction evidence="14">
        <text>L-seryl-[protein] + ATP = O-phospho-L-seryl-[protein] + ADP + H(+)</text>
        <dbReference type="Rhea" id="RHEA:17989"/>
        <dbReference type="Rhea" id="RHEA-COMP:9863"/>
        <dbReference type="Rhea" id="RHEA-COMP:11604"/>
        <dbReference type="ChEBI" id="CHEBI:15378"/>
        <dbReference type="ChEBI" id="CHEBI:29999"/>
        <dbReference type="ChEBI" id="CHEBI:30616"/>
        <dbReference type="ChEBI" id="CHEBI:83421"/>
        <dbReference type="ChEBI" id="CHEBI:456216"/>
        <dbReference type="EC" id="2.7.11.1"/>
    </reaction>
</comment>
<dbReference type="SMR" id="A0A444Z0L2"/>
<dbReference type="Gene3D" id="1.10.510.10">
    <property type="entry name" value="Transferase(Phosphotransferase) domain 1"/>
    <property type="match status" value="1"/>
</dbReference>
<dbReference type="InterPro" id="IPR008271">
    <property type="entry name" value="Ser/Thr_kinase_AS"/>
</dbReference>
<keyword evidence="6 17" id="KW-0732">Signal</keyword>
<protein>
    <recommendedName>
        <fullName evidence="2">non-specific serine/threonine protein kinase</fullName>
        <ecNumber evidence="2">2.7.11.1</ecNumber>
    </recommendedName>
</protein>
<evidence type="ECO:0000256" key="8">
    <source>
        <dbReference type="ARBA" id="ARBA00022777"/>
    </source>
</evidence>
<name>A0A444Z0L2_ARAHY</name>
<proteinExistence type="predicted"/>
<dbReference type="AlphaFoldDB" id="A0A444Z0L2"/>
<dbReference type="PROSITE" id="PS00107">
    <property type="entry name" value="PROTEIN_KINASE_ATP"/>
    <property type="match status" value="1"/>
</dbReference>
<comment type="subcellular location">
    <subcellularLocation>
        <location evidence="1">Membrane</location>
        <topology evidence="1">Single-pass type I membrane protein</topology>
    </subcellularLocation>
</comment>
<dbReference type="SMART" id="SM00220">
    <property type="entry name" value="S_TKc"/>
    <property type="match status" value="1"/>
</dbReference>
<comment type="caution">
    <text evidence="19">The sequence shown here is derived from an EMBL/GenBank/DDBJ whole genome shotgun (WGS) entry which is preliminary data.</text>
</comment>
<dbReference type="GO" id="GO:0016020">
    <property type="term" value="C:membrane"/>
    <property type="evidence" value="ECO:0007669"/>
    <property type="project" value="UniProtKB-SubCell"/>
</dbReference>
<dbReference type="Pfam" id="PF13947">
    <property type="entry name" value="GUB_WAK_bind"/>
    <property type="match status" value="1"/>
</dbReference>
<evidence type="ECO:0000256" key="15">
    <source>
        <dbReference type="PROSITE-ProRule" id="PRU10141"/>
    </source>
</evidence>
<keyword evidence="11 16" id="KW-0472">Membrane</keyword>
<organism evidence="19 20">
    <name type="scientific">Arachis hypogaea</name>
    <name type="common">Peanut</name>
    <dbReference type="NCBI Taxonomy" id="3818"/>
    <lineage>
        <taxon>Eukaryota</taxon>
        <taxon>Viridiplantae</taxon>
        <taxon>Streptophyta</taxon>
        <taxon>Embryophyta</taxon>
        <taxon>Tracheophyta</taxon>
        <taxon>Spermatophyta</taxon>
        <taxon>Magnoliopsida</taxon>
        <taxon>eudicotyledons</taxon>
        <taxon>Gunneridae</taxon>
        <taxon>Pentapetalae</taxon>
        <taxon>rosids</taxon>
        <taxon>fabids</taxon>
        <taxon>Fabales</taxon>
        <taxon>Fabaceae</taxon>
        <taxon>Papilionoideae</taxon>
        <taxon>50 kb inversion clade</taxon>
        <taxon>dalbergioids sensu lato</taxon>
        <taxon>Dalbergieae</taxon>
        <taxon>Pterocarpus clade</taxon>
        <taxon>Arachis</taxon>
    </lineage>
</organism>
<dbReference type="EMBL" id="SDMP01000015">
    <property type="protein sequence ID" value="RYR07706.1"/>
    <property type="molecule type" value="Genomic_DNA"/>
</dbReference>
<dbReference type="STRING" id="3818.A0A444Z0L2"/>
<dbReference type="Gramene" id="arahy.Tifrunner.gnm2.ann2.Ah15g435800.1">
    <property type="protein sequence ID" value="arahy.Tifrunner.gnm2.ann2.Ah15g435800.1-CDS"/>
    <property type="gene ID" value="arahy.Tifrunner.gnm2.ann2.Ah15g435800"/>
</dbReference>
<dbReference type="Pfam" id="PF14380">
    <property type="entry name" value="WAK_assoc"/>
    <property type="match status" value="1"/>
</dbReference>
<dbReference type="EC" id="2.7.11.1" evidence="2"/>
<evidence type="ECO:0000256" key="12">
    <source>
        <dbReference type="ARBA" id="ARBA00023180"/>
    </source>
</evidence>
<keyword evidence="8" id="KW-0418">Kinase</keyword>
<evidence type="ECO:0000256" key="10">
    <source>
        <dbReference type="ARBA" id="ARBA00022989"/>
    </source>
</evidence>
<dbReference type="InterPro" id="IPR017441">
    <property type="entry name" value="Protein_kinase_ATP_BS"/>
</dbReference>
<dbReference type="Pfam" id="PF07714">
    <property type="entry name" value="PK_Tyr_Ser-Thr"/>
    <property type="match status" value="1"/>
</dbReference>
<dbReference type="GO" id="GO:0030247">
    <property type="term" value="F:polysaccharide binding"/>
    <property type="evidence" value="ECO:0007669"/>
    <property type="project" value="InterPro"/>
</dbReference>
<dbReference type="Gene3D" id="3.30.200.20">
    <property type="entry name" value="Phosphorylase Kinase, domain 1"/>
    <property type="match status" value="1"/>
</dbReference>
<evidence type="ECO:0000313" key="19">
    <source>
        <dbReference type="EMBL" id="RYR07706.1"/>
    </source>
</evidence>
<gene>
    <name evidence="19" type="ORF">Ahy_B05g075123</name>
</gene>
<evidence type="ECO:0000256" key="13">
    <source>
        <dbReference type="ARBA" id="ARBA00047899"/>
    </source>
</evidence>
<evidence type="ECO:0000256" key="2">
    <source>
        <dbReference type="ARBA" id="ARBA00012513"/>
    </source>
</evidence>
<dbReference type="InterPro" id="IPR011009">
    <property type="entry name" value="Kinase-like_dom_sf"/>
</dbReference>
<dbReference type="GO" id="GO:0004674">
    <property type="term" value="F:protein serine/threonine kinase activity"/>
    <property type="evidence" value="ECO:0007669"/>
    <property type="project" value="UniProtKB-KW"/>
</dbReference>
<keyword evidence="3" id="KW-0723">Serine/threonine-protein kinase</keyword>
<evidence type="ECO:0000313" key="20">
    <source>
        <dbReference type="Proteomes" id="UP000289738"/>
    </source>
</evidence>
<dbReference type="Proteomes" id="UP000289738">
    <property type="component" value="Chromosome B05"/>
</dbReference>
<evidence type="ECO:0000256" key="17">
    <source>
        <dbReference type="SAM" id="SignalP"/>
    </source>
</evidence>
<feature type="domain" description="Protein kinase" evidence="18">
    <location>
        <begin position="316"/>
        <end position="589"/>
    </location>
</feature>
<dbReference type="PROSITE" id="PS50011">
    <property type="entry name" value="PROTEIN_KINASE_DOM"/>
    <property type="match status" value="1"/>
</dbReference>
<dbReference type="InterPro" id="IPR045874">
    <property type="entry name" value="LRK10/LRL21-25-like"/>
</dbReference>
<evidence type="ECO:0000256" key="4">
    <source>
        <dbReference type="ARBA" id="ARBA00022679"/>
    </source>
</evidence>
<evidence type="ECO:0000256" key="7">
    <source>
        <dbReference type="ARBA" id="ARBA00022741"/>
    </source>
</evidence>
<feature type="chain" id="PRO_5019259229" description="non-specific serine/threonine protein kinase" evidence="17">
    <location>
        <begin position="28"/>
        <end position="607"/>
    </location>
</feature>
<keyword evidence="9 15" id="KW-0067">ATP-binding</keyword>
<dbReference type="PROSITE" id="PS00108">
    <property type="entry name" value="PROTEIN_KINASE_ST"/>
    <property type="match status" value="1"/>
</dbReference>
<dbReference type="InterPro" id="IPR025287">
    <property type="entry name" value="WAK_GUB"/>
</dbReference>
<evidence type="ECO:0000256" key="11">
    <source>
        <dbReference type="ARBA" id="ARBA00023136"/>
    </source>
</evidence>
<dbReference type="InterPro" id="IPR001245">
    <property type="entry name" value="Ser-Thr/Tyr_kinase_cat_dom"/>
</dbReference>
<feature type="transmembrane region" description="Helical" evidence="16">
    <location>
        <begin position="246"/>
        <end position="268"/>
    </location>
</feature>
<keyword evidence="12" id="KW-0325">Glycoprotein</keyword>
<dbReference type="InterPro" id="IPR000719">
    <property type="entry name" value="Prot_kinase_dom"/>
</dbReference>
<evidence type="ECO:0000256" key="9">
    <source>
        <dbReference type="ARBA" id="ARBA00022840"/>
    </source>
</evidence>
<dbReference type="OrthoDB" id="1416789at2759"/>
<feature type="signal peptide" evidence="17">
    <location>
        <begin position="1"/>
        <end position="27"/>
    </location>
</feature>
<keyword evidence="5 16" id="KW-0812">Transmembrane</keyword>
<dbReference type="SUPFAM" id="SSF56112">
    <property type="entry name" value="Protein kinase-like (PK-like)"/>
    <property type="match status" value="1"/>
</dbReference>
<reference evidence="19 20" key="1">
    <citation type="submission" date="2019-01" db="EMBL/GenBank/DDBJ databases">
        <title>Sequencing of cultivated peanut Arachis hypogaea provides insights into genome evolution and oil improvement.</title>
        <authorList>
            <person name="Chen X."/>
        </authorList>
    </citation>
    <scope>NUCLEOTIDE SEQUENCE [LARGE SCALE GENOMIC DNA]</scope>
    <source>
        <strain evidence="20">cv. Fuhuasheng</strain>
        <tissue evidence="19">Leaves</tissue>
    </source>
</reference>
<keyword evidence="20" id="KW-1185">Reference proteome</keyword>
<comment type="catalytic activity">
    <reaction evidence="13">
        <text>L-threonyl-[protein] + ATP = O-phospho-L-threonyl-[protein] + ADP + H(+)</text>
        <dbReference type="Rhea" id="RHEA:46608"/>
        <dbReference type="Rhea" id="RHEA-COMP:11060"/>
        <dbReference type="Rhea" id="RHEA-COMP:11605"/>
        <dbReference type="ChEBI" id="CHEBI:15378"/>
        <dbReference type="ChEBI" id="CHEBI:30013"/>
        <dbReference type="ChEBI" id="CHEBI:30616"/>
        <dbReference type="ChEBI" id="CHEBI:61977"/>
        <dbReference type="ChEBI" id="CHEBI:456216"/>
        <dbReference type="EC" id="2.7.11.1"/>
    </reaction>
</comment>
<evidence type="ECO:0000256" key="5">
    <source>
        <dbReference type="ARBA" id="ARBA00022692"/>
    </source>
</evidence>
<keyword evidence="10 16" id="KW-1133">Transmembrane helix</keyword>
<dbReference type="GO" id="GO:0005524">
    <property type="term" value="F:ATP binding"/>
    <property type="evidence" value="ECO:0007669"/>
    <property type="project" value="UniProtKB-UniRule"/>
</dbReference>
<evidence type="ECO:0000259" key="18">
    <source>
        <dbReference type="PROSITE" id="PS50011"/>
    </source>
</evidence>
<evidence type="ECO:0000256" key="16">
    <source>
        <dbReference type="SAM" id="Phobius"/>
    </source>
</evidence>
<dbReference type="PANTHER" id="PTHR27009">
    <property type="entry name" value="RUST RESISTANCE KINASE LR10-RELATED"/>
    <property type="match status" value="1"/>
</dbReference>
<accession>A0A444Z0L2</accession>
<evidence type="ECO:0000256" key="6">
    <source>
        <dbReference type="ARBA" id="ARBA00022729"/>
    </source>
</evidence>
<evidence type="ECO:0000256" key="14">
    <source>
        <dbReference type="ARBA" id="ARBA00048679"/>
    </source>
</evidence>
<dbReference type="InterPro" id="IPR032872">
    <property type="entry name" value="WAK_assoc_C"/>
</dbReference>
<evidence type="ECO:0000256" key="1">
    <source>
        <dbReference type="ARBA" id="ARBA00004479"/>
    </source>
</evidence>
<keyword evidence="7 15" id="KW-0547">Nucleotide-binding</keyword>
<evidence type="ECO:0000256" key="3">
    <source>
        <dbReference type="ARBA" id="ARBA00022527"/>
    </source>
</evidence>
<sequence length="607" mass="68313">MHKRHIYTLLTISLWMLLLTALPPCLSQLCSQQPYKCRGLPDLYYPFWGNTRPSYCGGGHQFNLTCYNSDHTFISMGSQQFEVVDIDTQAHIMTMVPKEYDVCSPRLDFSLSPLFWYAKTVHNITIFYDCPSEVVSSVNNFTCGAENNQTDGVYYVGGEDELLQQNVELRKCRRRKQVPADESAPSPDGGVNALYAALEVGFQVNYVVSKECMTCLATDGVCGRFDDDHFICSHRKSNALHGKMPVIIGVTGSVAGLILICITIWCLLKLFKSSRWQERFWLRTNRNQDIEAFLKSHHGVLTLKRYKFSALKKLTNSFKCKLGKGGFGVVYKGLLPNGCPVAIKILNPSKGNNEEFINEVASISKTSHVNVVTLLGFCLEGYKKALIYEFMFNGSLEKFICSNNRIPIAPSLSWSKLYQIAIGVARGLEYLHKGCNTRILHLDIKPHNILLDENFCPKISDFGLSKLCLKKESIISISDARGTIGYIAPEVWNKNFGGISYKSDVYSYGMMLLEIVGGRKKSDNAEVSSSEYFPDWVYRRLKEVTHGEVATEENVIIRRMTMVGLWCIQTIPSDRPTMNKVLDMLEGNIDTIGIPPKPVMSSPVRSE</sequence>